<organism evidence="9 10">
    <name type="scientific">Triparma retinervis</name>
    <dbReference type="NCBI Taxonomy" id="2557542"/>
    <lineage>
        <taxon>Eukaryota</taxon>
        <taxon>Sar</taxon>
        <taxon>Stramenopiles</taxon>
        <taxon>Ochrophyta</taxon>
        <taxon>Bolidophyceae</taxon>
        <taxon>Parmales</taxon>
        <taxon>Triparmaceae</taxon>
        <taxon>Triparma</taxon>
    </lineage>
</organism>
<dbReference type="AlphaFoldDB" id="A0A9W7DZS5"/>
<dbReference type="Pfam" id="PF00083">
    <property type="entry name" value="Sugar_tr"/>
    <property type="match status" value="1"/>
</dbReference>
<dbReference type="OrthoDB" id="6612291at2759"/>
<reference evidence="9" key="1">
    <citation type="submission" date="2022-07" db="EMBL/GenBank/DDBJ databases">
        <title>Genome analysis of Parmales, a sister group of diatoms, reveals the evolutionary specialization of diatoms from phago-mixotrophs to photoautotrophs.</title>
        <authorList>
            <person name="Ban H."/>
            <person name="Sato S."/>
            <person name="Yoshikawa S."/>
            <person name="Kazumasa Y."/>
            <person name="Nakamura Y."/>
            <person name="Ichinomiya M."/>
            <person name="Saitoh K."/>
            <person name="Sato N."/>
            <person name="Blanc-Mathieu R."/>
            <person name="Endo H."/>
            <person name="Kuwata A."/>
            <person name="Ogata H."/>
        </authorList>
    </citation>
    <scope>NUCLEOTIDE SEQUENCE</scope>
</reference>
<evidence type="ECO:0000256" key="3">
    <source>
        <dbReference type="ARBA" id="ARBA00022692"/>
    </source>
</evidence>
<name>A0A9W7DZS5_9STRA</name>
<evidence type="ECO:0000313" key="10">
    <source>
        <dbReference type="Proteomes" id="UP001165082"/>
    </source>
</evidence>
<feature type="transmembrane region" description="Helical" evidence="7">
    <location>
        <begin position="259"/>
        <end position="281"/>
    </location>
</feature>
<dbReference type="Proteomes" id="UP001165082">
    <property type="component" value="Unassembled WGS sequence"/>
</dbReference>
<comment type="caution">
    <text evidence="9">The sequence shown here is derived from an EMBL/GenBank/DDBJ whole genome shotgun (WGS) entry which is preliminary data.</text>
</comment>
<keyword evidence="2" id="KW-0813">Transport</keyword>
<dbReference type="SUPFAM" id="SSF103473">
    <property type="entry name" value="MFS general substrate transporter"/>
    <property type="match status" value="1"/>
</dbReference>
<feature type="transmembrane region" description="Helical" evidence="7">
    <location>
        <begin position="340"/>
        <end position="359"/>
    </location>
</feature>
<dbReference type="EMBL" id="BRXZ01003825">
    <property type="protein sequence ID" value="GMH62659.1"/>
    <property type="molecule type" value="Genomic_DNA"/>
</dbReference>
<feature type="transmembrane region" description="Helical" evidence="7">
    <location>
        <begin position="126"/>
        <end position="148"/>
    </location>
</feature>
<proteinExistence type="predicted"/>
<dbReference type="InterPro" id="IPR036259">
    <property type="entry name" value="MFS_trans_sf"/>
</dbReference>
<feature type="transmembrane region" description="Helical" evidence="7">
    <location>
        <begin position="379"/>
        <end position="400"/>
    </location>
</feature>
<dbReference type="PANTHER" id="PTHR23503">
    <property type="entry name" value="SOLUTE CARRIER FAMILY 2"/>
    <property type="match status" value="1"/>
</dbReference>
<dbReference type="PROSITE" id="PS00217">
    <property type="entry name" value="SUGAR_TRANSPORT_2"/>
    <property type="match status" value="1"/>
</dbReference>
<evidence type="ECO:0000256" key="2">
    <source>
        <dbReference type="ARBA" id="ARBA00022448"/>
    </source>
</evidence>
<evidence type="ECO:0000256" key="4">
    <source>
        <dbReference type="ARBA" id="ARBA00022989"/>
    </source>
</evidence>
<feature type="domain" description="Major facilitator superfamily (MFS) profile" evidence="8">
    <location>
        <begin position="78"/>
        <end position="406"/>
    </location>
</feature>
<keyword evidence="4 7" id="KW-1133">Transmembrane helix</keyword>
<evidence type="ECO:0000256" key="6">
    <source>
        <dbReference type="SAM" id="MobiDB-lite"/>
    </source>
</evidence>
<dbReference type="PROSITE" id="PS50850">
    <property type="entry name" value="MFS"/>
    <property type="match status" value="1"/>
</dbReference>
<dbReference type="GO" id="GO:0015149">
    <property type="term" value="F:hexose transmembrane transporter activity"/>
    <property type="evidence" value="ECO:0007669"/>
    <property type="project" value="TreeGrafter"/>
</dbReference>
<dbReference type="GO" id="GO:0016020">
    <property type="term" value="C:membrane"/>
    <property type="evidence" value="ECO:0007669"/>
    <property type="project" value="UniProtKB-SubCell"/>
</dbReference>
<feature type="region of interest" description="Disordered" evidence="6">
    <location>
        <begin position="1"/>
        <end position="39"/>
    </location>
</feature>
<dbReference type="PANTHER" id="PTHR23503:SF8">
    <property type="entry name" value="FACILITATED GLUCOSE TRANSPORTER PROTEIN 1"/>
    <property type="match status" value="1"/>
</dbReference>
<gene>
    <name evidence="9" type="ORF">TrRE_jg11609</name>
</gene>
<keyword evidence="5 7" id="KW-0472">Membrane</keyword>
<sequence length="406" mass="43748">MSESVASECHNYNKSREMSRKRGVVDDKEDNEKGNVEIPPAESLTISTTVSTAPATDSTAPATDLKAIKRCIPAFAVAFSGGFLVSVLDPFQTQLIIAFDLCGCSTNISEILVDNSCYTCRSGETLVAVINLLLFVGAILGCQLTRIFSECGRVVLLKLIAGFIIPGSLLSALAPTGLTGGWVQIAVGRFVAGIGMGCVCVGCPMYIGEMSPNSIRGKLQTISWLMQSSGSWFAVTLGLAVQNPPGSSDYNFAWFTQNWWRFVVFLPVVISLIALIMLSDVSETPYILLKRGSREAAIAACEDIHVEEDVEKEFEAVVHSVDISRNKKKPLELMRKNREYVHTLLVGMCLGFLQNLSGARSLLTSSSRIIVQAGFSARSANFLTFALLGVNVLATVAATLPRLSPC</sequence>
<keyword evidence="10" id="KW-1185">Reference proteome</keyword>
<evidence type="ECO:0000313" key="9">
    <source>
        <dbReference type="EMBL" id="GMH62659.1"/>
    </source>
</evidence>
<feature type="compositionally biased region" description="Basic and acidic residues" evidence="6">
    <location>
        <begin position="14"/>
        <end position="35"/>
    </location>
</feature>
<evidence type="ECO:0000256" key="7">
    <source>
        <dbReference type="SAM" id="Phobius"/>
    </source>
</evidence>
<dbReference type="InterPro" id="IPR020846">
    <property type="entry name" value="MFS_dom"/>
</dbReference>
<comment type="subcellular location">
    <subcellularLocation>
        <location evidence="1">Membrane</location>
        <topology evidence="1">Multi-pass membrane protein</topology>
    </subcellularLocation>
</comment>
<feature type="transmembrane region" description="Helical" evidence="7">
    <location>
        <begin position="155"/>
        <end position="174"/>
    </location>
</feature>
<feature type="transmembrane region" description="Helical" evidence="7">
    <location>
        <begin position="186"/>
        <end position="207"/>
    </location>
</feature>
<dbReference type="InterPro" id="IPR005828">
    <property type="entry name" value="MFS_sugar_transport-like"/>
</dbReference>
<dbReference type="InterPro" id="IPR005829">
    <property type="entry name" value="Sugar_transporter_CS"/>
</dbReference>
<evidence type="ECO:0000259" key="8">
    <source>
        <dbReference type="PROSITE" id="PS50850"/>
    </source>
</evidence>
<accession>A0A9W7DZS5</accession>
<evidence type="ECO:0000256" key="5">
    <source>
        <dbReference type="ARBA" id="ARBA00023136"/>
    </source>
</evidence>
<evidence type="ECO:0000256" key="1">
    <source>
        <dbReference type="ARBA" id="ARBA00004141"/>
    </source>
</evidence>
<protein>
    <recommendedName>
        <fullName evidence="8">Major facilitator superfamily (MFS) profile domain-containing protein</fullName>
    </recommendedName>
</protein>
<dbReference type="InterPro" id="IPR045263">
    <property type="entry name" value="GLUT"/>
</dbReference>
<keyword evidence="3 7" id="KW-0812">Transmembrane</keyword>
<dbReference type="Gene3D" id="1.20.1250.20">
    <property type="entry name" value="MFS general substrate transporter like domains"/>
    <property type="match status" value="1"/>
</dbReference>